<dbReference type="AlphaFoldDB" id="A0A0W8F6A9"/>
<name>A0A0W8F6A9_9ZZZZ</name>
<organism evidence="1">
    <name type="scientific">hydrocarbon metagenome</name>
    <dbReference type="NCBI Taxonomy" id="938273"/>
    <lineage>
        <taxon>unclassified sequences</taxon>
        <taxon>metagenomes</taxon>
        <taxon>ecological metagenomes</taxon>
    </lineage>
</organism>
<protein>
    <submittedName>
        <fullName evidence="1">Uncharacterized protein</fullName>
    </submittedName>
</protein>
<evidence type="ECO:0000313" key="1">
    <source>
        <dbReference type="EMBL" id="KUG16409.1"/>
    </source>
</evidence>
<reference evidence="1" key="1">
    <citation type="journal article" date="2015" name="Proc. Natl. Acad. Sci. U.S.A.">
        <title>Networks of energetic and metabolic interactions define dynamics in microbial communities.</title>
        <authorList>
            <person name="Embree M."/>
            <person name="Liu J.K."/>
            <person name="Al-Bassam M.M."/>
            <person name="Zengler K."/>
        </authorList>
    </citation>
    <scope>NUCLEOTIDE SEQUENCE</scope>
</reference>
<dbReference type="EMBL" id="LNQE01001499">
    <property type="protein sequence ID" value="KUG16409.1"/>
    <property type="molecule type" value="Genomic_DNA"/>
</dbReference>
<gene>
    <name evidence="1" type="ORF">ASZ90_013917</name>
</gene>
<accession>A0A0W8F6A9</accession>
<comment type="caution">
    <text evidence="1">The sequence shown here is derived from an EMBL/GenBank/DDBJ whole genome shotgun (WGS) entry which is preliminary data.</text>
</comment>
<sequence>MDISKIDFDKLKDIFRRNRKNTVTESLVSAIESRLSQMVNLNRTRIDYLEKFQKMIDEK</sequence>
<proteinExistence type="predicted"/>